<dbReference type="OrthoDB" id="685543at2"/>
<accession>A0A4Q1D5K2</accession>
<proteinExistence type="predicted"/>
<evidence type="ECO:0000313" key="1">
    <source>
        <dbReference type="EMBL" id="RXK83775.1"/>
    </source>
</evidence>
<name>A0A4Q1D5K2_9BACT</name>
<dbReference type="Proteomes" id="UP000290545">
    <property type="component" value="Unassembled WGS sequence"/>
</dbReference>
<sequence>MDASKIPDDVLNPLVSTVNSFFQNDSYKTWKKLLWEFYSSTVYNGEQIMNGEENSAMLFKYECLKRFLRDLNRLHKKIKMHEK</sequence>
<evidence type="ECO:0000313" key="2">
    <source>
        <dbReference type="Proteomes" id="UP000290545"/>
    </source>
</evidence>
<dbReference type="AlphaFoldDB" id="A0A4Q1D5K2"/>
<gene>
    <name evidence="1" type="ORF">ESB13_17020</name>
</gene>
<dbReference type="RefSeq" id="WP_129004827.1">
    <property type="nucleotide sequence ID" value="NZ_SDHZ01000002.1"/>
</dbReference>
<protein>
    <submittedName>
        <fullName evidence="1">Uncharacterized protein</fullName>
    </submittedName>
</protein>
<dbReference type="EMBL" id="SDHZ01000002">
    <property type="protein sequence ID" value="RXK83775.1"/>
    <property type="molecule type" value="Genomic_DNA"/>
</dbReference>
<keyword evidence="2" id="KW-1185">Reference proteome</keyword>
<comment type="caution">
    <text evidence="1">The sequence shown here is derived from an EMBL/GenBank/DDBJ whole genome shotgun (WGS) entry which is preliminary data.</text>
</comment>
<reference evidence="1 2" key="1">
    <citation type="submission" date="2019-01" db="EMBL/GenBank/DDBJ databases">
        <title>Filimonas sp. strain TTM-71.</title>
        <authorList>
            <person name="Chen W.-M."/>
        </authorList>
    </citation>
    <scope>NUCLEOTIDE SEQUENCE [LARGE SCALE GENOMIC DNA]</scope>
    <source>
        <strain evidence="1 2">TTM-71</strain>
    </source>
</reference>
<organism evidence="1 2">
    <name type="scientific">Filimonas effusa</name>
    <dbReference type="NCBI Taxonomy" id="2508721"/>
    <lineage>
        <taxon>Bacteria</taxon>
        <taxon>Pseudomonadati</taxon>
        <taxon>Bacteroidota</taxon>
        <taxon>Chitinophagia</taxon>
        <taxon>Chitinophagales</taxon>
        <taxon>Chitinophagaceae</taxon>
        <taxon>Filimonas</taxon>
    </lineage>
</organism>